<evidence type="ECO:0000256" key="2">
    <source>
        <dbReference type="SAM" id="SignalP"/>
    </source>
</evidence>
<comment type="caution">
    <text evidence="3">The sequence shown here is derived from an EMBL/GenBank/DDBJ whole genome shotgun (WGS) entry which is preliminary data.</text>
</comment>
<evidence type="ECO:0000313" key="4">
    <source>
        <dbReference type="Proteomes" id="UP000567795"/>
    </source>
</evidence>
<protein>
    <submittedName>
        <fullName evidence="3">Uncharacterized protein</fullName>
    </submittedName>
</protein>
<dbReference type="RefSeq" id="WP_179813504.1">
    <property type="nucleotide sequence ID" value="NZ_JACBZD010000001.1"/>
</dbReference>
<gene>
    <name evidence="3" type="ORF">FHU37_001579</name>
</gene>
<sequence length="127" mass="12620">MNRKGITAAVAGAIIAAGALTPAVATGVEGGGMPPATTSCEEEPGDGCEDSGEDQGDGCPEDPTPPDGGCSDDHEHGGYGPDCWGQHYPGKPGYRPFQPEAENPGTNDGTLLSPLSGLLGLITGMPA</sequence>
<feature type="signal peptide" evidence="2">
    <location>
        <begin position="1"/>
        <end position="25"/>
    </location>
</feature>
<reference evidence="3 4" key="1">
    <citation type="submission" date="2020-07" db="EMBL/GenBank/DDBJ databases">
        <title>Sequencing the genomes of 1000 actinobacteria strains.</title>
        <authorList>
            <person name="Klenk H.-P."/>
        </authorList>
    </citation>
    <scope>NUCLEOTIDE SEQUENCE [LARGE SCALE GENOMIC DNA]</scope>
    <source>
        <strain evidence="3 4">DSM 42178</strain>
    </source>
</reference>
<evidence type="ECO:0000256" key="1">
    <source>
        <dbReference type="SAM" id="MobiDB-lite"/>
    </source>
</evidence>
<proteinExistence type="predicted"/>
<keyword evidence="2" id="KW-0732">Signal</keyword>
<feature type="compositionally biased region" description="Acidic residues" evidence="1">
    <location>
        <begin position="40"/>
        <end position="60"/>
    </location>
</feature>
<feature type="chain" id="PRO_5033038537" evidence="2">
    <location>
        <begin position="26"/>
        <end position="127"/>
    </location>
</feature>
<organism evidence="3 4">
    <name type="scientific">Allostreptomyces psammosilenae</name>
    <dbReference type="NCBI Taxonomy" id="1892865"/>
    <lineage>
        <taxon>Bacteria</taxon>
        <taxon>Bacillati</taxon>
        <taxon>Actinomycetota</taxon>
        <taxon>Actinomycetes</taxon>
        <taxon>Kitasatosporales</taxon>
        <taxon>Streptomycetaceae</taxon>
        <taxon>Allostreptomyces</taxon>
    </lineage>
</organism>
<evidence type="ECO:0000313" key="3">
    <source>
        <dbReference type="EMBL" id="NYI04636.1"/>
    </source>
</evidence>
<dbReference type="AlphaFoldDB" id="A0A852ZQB5"/>
<dbReference type="EMBL" id="JACBZD010000001">
    <property type="protein sequence ID" value="NYI04636.1"/>
    <property type="molecule type" value="Genomic_DNA"/>
</dbReference>
<accession>A0A852ZQB5</accession>
<keyword evidence="4" id="KW-1185">Reference proteome</keyword>
<dbReference type="Proteomes" id="UP000567795">
    <property type="component" value="Unassembled WGS sequence"/>
</dbReference>
<feature type="region of interest" description="Disordered" evidence="1">
    <location>
        <begin position="25"/>
        <end position="111"/>
    </location>
</feature>
<name>A0A852ZQB5_9ACTN</name>